<proteinExistence type="predicted"/>
<name>A0ACB8URH9_9EURO</name>
<comment type="caution">
    <text evidence="1">The sequence shown here is derived from an EMBL/GenBank/DDBJ whole genome shotgun (WGS) entry which is preliminary data.</text>
</comment>
<reference evidence="1" key="1">
    <citation type="journal article" date="2022" name="bioRxiv">
        <title>Population genetic analysis of Ophidiomyces ophidiicola, the causative agent of snake fungal disease, indicates recent introductions to the USA.</title>
        <authorList>
            <person name="Ladner J.T."/>
            <person name="Palmer J.M."/>
            <person name="Ettinger C.L."/>
            <person name="Stajich J.E."/>
            <person name="Farrell T.M."/>
            <person name="Glorioso B.M."/>
            <person name="Lawson B."/>
            <person name="Price S.J."/>
            <person name="Stengle A.G."/>
            <person name="Grear D.A."/>
            <person name="Lorch J.M."/>
        </authorList>
    </citation>
    <scope>NUCLEOTIDE SEQUENCE</scope>
    <source>
        <strain evidence="1">NWHC 24266-5</strain>
    </source>
</reference>
<organism evidence="1">
    <name type="scientific">Ophidiomyces ophidiicola</name>
    <dbReference type="NCBI Taxonomy" id="1387563"/>
    <lineage>
        <taxon>Eukaryota</taxon>
        <taxon>Fungi</taxon>
        <taxon>Dikarya</taxon>
        <taxon>Ascomycota</taxon>
        <taxon>Pezizomycotina</taxon>
        <taxon>Eurotiomycetes</taxon>
        <taxon>Eurotiomycetidae</taxon>
        <taxon>Onygenales</taxon>
        <taxon>Onygenaceae</taxon>
        <taxon>Ophidiomyces</taxon>
    </lineage>
</organism>
<protein>
    <submittedName>
        <fullName evidence="1">Uncharacterized protein</fullName>
    </submittedName>
</protein>
<dbReference type="EMBL" id="JALBCA010000094">
    <property type="protein sequence ID" value="KAI2383291.1"/>
    <property type="molecule type" value="Genomic_DNA"/>
</dbReference>
<gene>
    <name evidence="1" type="ORF">LOY88_005387</name>
</gene>
<evidence type="ECO:0000313" key="1">
    <source>
        <dbReference type="EMBL" id="KAI2383291.1"/>
    </source>
</evidence>
<accession>A0ACB8URH9</accession>
<sequence>MGIPLEYVPPSSRREQKPKPDAVAASARSSIRRQNAIRRTRRHGSSNSRSPRPTISQNTVETEPSVGDREVPDPNLTLPMIQPFPDPSHSIGRRESGQHVLRESLRNSSQPRRMRIPRESSLRFEMGRPYWYGDFPQPIVPPAPRPRHAPAPEHLTLSPRFAPAHQMDGDLFSRSNTGSPTVNAQTSLLRSMGHRSVTDATERRRAEVDGLGDRDRSPAGSAFDDDELHDSWETLLTTITPDDHLPSFDSSFTSATASASSALSRGSANTLTPASSYGAASPRLRLMFDEAFPDGPPNCEPTDSDTEPDSDIDTAALRVPRAMLSLTLAHSLSRRRSEDLRRRNARNSDENNHESSNNNGNNETAASSSNNHHLPSMPSDLQEIHGILDHLARRDDIPDEWWATAGLSRTIRQELDITSSARGD</sequence>